<gene>
    <name evidence="6" type="ORF">BCF33_0401</name>
</gene>
<evidence type="ECO:0000256" key="3">
    <source>
        <dbReference type="SAM" id="Coils"/>
    </source>
</evidence>
<dbReference type="SUPFAM" id="SSF53041">
    <property type="entry name" value="Resolvase-like"/>
    <property type="match status" value="1"/>
</dbReference>
<accession>A0A2T0X770</accession>
<dbReference type="GO" id="GO:0003677">
    <property type="term" value="F:DNA binding"/>
    <property type="evidence" value="ECO:0007669"/>
    <property type="project" value="InterPro"/>
</dbReference>
<evidence type="ECO:0000256" key="4">
    <source>
        <dbReference type="SAM" id="MobiDB-lite"/>
    </source>
</evidence>
<feature type="region of interest" description="Disordered" evidence="4">
    <location>
        <begin position="544"/>
        <end position="584"/>
    </location>
</feature>
<dbReference type="Pfam" id="PF13408">
    <property type="entry name" value="Zn_ribbon_recom"/>
    <property type="match status" value="1"/>
</dbReference>
<dbReference type="Gene3D" id="3.90.1750.20">
    <property type="entry name" value="Putative Large Serine Recombinase, Chain B, Domain 2"/>
    <property type="match status" value="1"/>
</dbReference>
<keyword evidence="3" id="KW-0175">Coiled coil</keyword>
<dbReference type="Pfam" id="PF00239">
    <property type="entry name" value="Resolvase"/>
    <property type="match status" value="1"/>
</dbReference>
<proteinExistence type="predicted"/>
<sequence>MNHAVKNVEAGTSALIYCRVSDKKQKTQGHGLESQEHRCRQFAEERGYDVEMIFPDDITGGVDFMKRPGMRAMLAYLDAQAGKPYVVIFDDLKRFARHTEFHLKLRREFAQRGARVECPNFKFEDTPEGVFIETVIAAQGQLEREQNRRQVIQKMTARVEKGYHVFHPRVGYQYTKDRVHGKILSPDEPVASIVREALEGFAAGRFRSQVEVKRFLEGKPDFPKSGKSGYVHPTKVREMLERSVYAGCVEAPNWGVSLRKGYHEPLISFATYERIQERLKGTLNAPARKDINQDFPLRGFVLCDDCGEPMTSCWSKGRSQLYPYYLCDTPGCCSKRKSIRRADIEDGAESLLRGLQPAKQLFKLAKAIFTDIWEMRRSEAASARAILETQLHETGKQIENLLDRIMSASSPSVIGAYEKRIAELERQKIRLTERAESAVPSEARLSEFIEPALTFLANPWNIYTNGSFPLKRTVLKLAFAQPLRYSRNEGYRTAEITFPFKVLADFQSLKCGVVGDPGIEPGVGLPGGVTVRCRTLQLVARQGRGPDGAELGGAARGVKPARAAPGPAPARGRGPYGTPDNPVARRRPRAQLAVMRKPKHIVEKERARRAEGRRTHWLFGLHAVAAALANPAREKLRLVATRNALERLGDLHGVEPELADARKFPAPLDPGSVHQGAALETRPLEWPPLGDLADGRPLVMLDRVTDPHNVGAILRSAEVLGAAAVVAPARHAAPETGALAKTASGALERQPYLRVGNLSEAIRQVRKAGYVALGLDGGGDAAIHDALAADPRPVALVLGAEGPGLRHGTREAVDRLVRIDAAGPLASLNVSNAAAISLYAVNRRDG</sequence>
<dbReference type="CDD" id="cd18103">
    <property type="entry name" value="SpoU-like_RlmB"/>
    <property type="match status" value="1"/>
</dbReference>
<dbReference type="GO" id="GO:0008173">
    <property type="term" value="F:RNA methyltransferase activity"/>
    <property type="evidence" value="ECO:0007669"/>
    <property type="project" value="InterPro"/>
</dbReference>
<dbReference type="GO" id="GO:0005829">
    <property type="term" value="C:cytosol"/>
    <property type="evidence" value="ECO:0007669"/>
    <property type="project" value="TreeGrafter"/>
</dbReference>
<dbReference type="InterPro" id="IPR029028">
    <property type="entry name" value="Alpha/beta_knot_MTases"/>
</dbReference>
<dbReference type="Gene3D" id="3.40.50.1390">
    <property type="entry name" value="Resolvase, N-terminal catalytic domain"/>
    <property type="match status" value="1"/>
</dbReference>
<dbReference type="SUPFAM" id="SSF55315">
    <property type="entry name" value="L30e-like"/>
    <property type="match status" value="1"/>
</dbReference>
<dbReference type="InterPro" id="IPR004441">
    <property type="entry name" value="rRNA_MeTrfase_TrmH"/>
</dbReference>
<dbReference type="InterPro" id="IPR029026">
    <property type="entry name" value="tRNA_m1G_MTases_N"/>
</dbReference>
<dbReference type="AlphaFoldDB" id="A0A2T0X770"/>
<dbReference type="PANTHER" id="PTHR46429:SF1">
    <property type="entry name" value="23S RRNA (GUANOSINE-2'-O-)-METHYLTRANSFERASE RLMB"/>
    <property type="match status" value="1"/>
</dbReference>
<keyword evidence="7" id="KW-1185">Reference proteome</keyword>
<feature type="domain" description="Recombinase" evidence="5">
    <location>
        <begin position="169"/>
        <end position="285"/>
    </location>
</feature>
<evidence type="ECO:0000259" key="5">
    <source>
        <dbReference type="PROSITE" id="PS51737"/>
    </source>
</evidence>
<evidence type="ECO:0000256" key="2">
    <source>
        <dbReference type="ARBA" id="ARBA00022679"/>
    </source>
</evidence>
<dbReference type="InterPro" id="IPR029064">
    <property type="entry name" value="Ribosomal_eL30-like_sf"/>
</dbReference>
<dbReference type="Proteomes" id="UP000238801">
    <property type="component" value="Unassembled WGS sequence"/>
</dbReference>
<organism evidence="6 7">
    <name type="scientific">Hasllibacter halocynthiae</name>
    <dbReference type="NCBI Taxonomy" id="595589"/>
    <lineage>
        <taxon>Bacteria</taxon>
        <taxon>Pseudomonadati</taxon>
        <taxon>Pseudomonadota</taxon>
        <taxon>Alphaproteobacteria</taxon>
        <taxon>Rhodobacterales</taxon>
        <taxon>Roseobacteraceae</taxon>
        <taxon>Hasllibacter</taxon>
    </lineage>
</organism>
<dbReference type="GO" id="GO:0032259">
    <property type="term" value="P:methylation"/>
    <property type="evidence" value="ECO:0007669"/>
    <property type="project" value="UniProtKB-KW"/>
</dbReference>
<dbReference type="EMBL" id="PVTT01000001">
    <property type="protein sequence ID" value="PRY94801.1"/>
    <property type="molecule type" value="Genomic_DNA"/>
</dbReference>
<dbReference type="SMART" id="SM00857">
    <property type="entry name" value="Resolvase"/>
    <property type="match status" value="1"/>
</dbReference>
<dbReference type="PROSITE" id="PS51737">
    <property type="entry name" value="RECOMBINASE_DNA_BIND"/>
    <property type="match status" value="1"/>
</dbReference>
<dbReference type="InterPro" id="IPR038109">
    <property type="entry name" value="DNA_bind_recomb_sf"/>
</dbReference>
<evidence type="ECO:0000256" key="1">
    <source>
        <dbReference type="ARBA" id="ARBA00022603"/>
    </source>
</evidence>
<dbReference type="GO" id="GO:0003723">
    <property type="term" value="F:RNA binding"/>
    <property type="evidence" value="ECO:0007669"/>
    <property type="project" value="InterPro"/>
</dbReference>
<dbReference type="Gene3D" id="3.40.1280.10">
    <property type="match status" value="1"/>
</dbReference>
<dbReference type="PANTHER" id="PTHR46429">
    <property type="entry name" value="23S RRNA (GUANOSINE-2'-O-)-METHYLTRANSFERASE RLMB"/>
    <property type="match status" value="1"/>
</dbReference>
<dbReference type="Pfam" id="PF07508">
    <property type="entry name" value="Recombinase"/>
    <property type="match status" value="1"/>
</dbReference>
<keyword evidence="2" id="KW-0808">Transferase</keyword>
<dbReference type="InterPro" id="IPR036162">
    <property type="entry name" value="Resolvase-like_N_sf"/>
</dbReference>
<dbReference type="GO" id="GO:0000150">
    <property type="term" value="F:DNA strand exchange activity"/>
    <property type="evidence" value="ECO:0007669"/>
    <property type="project" value="InterPro"/>
</dbReference>
<feature type="coiled-coil region" evidence="3">
    <location>
        <begin position="384"/>
        <end position="434"/>
    </location>
</feature>
<evidence type="ECO:0000313" key="6">
    <source>
        <dbReference type="EMBL" id="PRY94801.1"/>
    </source>
</evidence>
<feature type="compositionally biased region" description="Low complexity" evidence="4">
    <location>
        <begin position="556"/>
        <end position="577"/>
    </location>
</feature>
<reference evidence="6 7" key="1">
    <citation type="submission" date="2018-03" db="EMBL/GenBank/DDBJ databases">
        <title>Genomic Encyclopedia of Archaeal and Bacterial Type Strains, Phase II (KMG-II): from individual species to whole genera.</title>
        <authorList>
            <person name="Goeker M."/>
        </authorList>
    </citation>
    <scope>NUCLEOTIDE SEQUENCE [LARGE SCALE GENOMIC DNA]</scope>
    <source>
        <strain evidence="6 7">DSM 29318</strain>
    </source>
</reference>
<protein>
    <submittedName>
        <fullName evidence="6">Putative rRNA methylase</fullName>
    </submittedName>
</protein>
<dbReference type="SUPFAM" id="SSF75217">
    <property type="entry name" value="alpha/beta knot"/>
    <property type="match status" value="1"/>
</dbReference>
<dbReference type="SMART" id="SM00967">
    <property type="entry name" value="SpoU_sub_bind"/>
    <property type="match status" value="1"/>
</dbReference>
<dbReference type="Pfam" id="PF00588">
    <property type="entry name" value="SpoU_methylase"/>
    <property type="match status" value="1"/>
</dbReference>
<dbReference type="InterPro" id="IPR025827">
    <property type="entry name" value="Zn_ribbon_recom_dom"/>
</dbReference>
<comment type="caution">
    <text evidence="6">The sequence shown here is derived from an EMBL/GenBank/DDBJ whole genome shotgun (WGS) entry which is preliminary data.</text>
</comment>
<dbReference type="InterPro" id="IPR001537">
    <property type="entry name" value="SpoU_MeTrfase"/>
</dbReference>
<dbReference type="InterPro" id="IPR013123">
    <property type="entry name" value="SpoU_subst-bd"/>
</dbReference>
<dbReference type="GO" id="GO:0006396">
    <property type="term" value="P:RNA processing"/>
    <property type="evidence" value="ECO:0007669"/>
    <property type="project" value="InterPro"/>
</dbReference>
<evidence type="ECO:0000313" key="7">
    <source>
        <dbReference type="Proteomes" id="UP000238801"/>
    </source>
</evidence>
<dbReference type="InterPro" id="IPR006119">
    <property type="entry name" value="Resolv_N"/>
</dbReference>
<keyword evidence="1 6" id="KW-0489">Methyltransferase</keyword>
<name>A0A2T0X770_9RHOB</name>
<dbReference type="CDD" id="cd00338">
    <property type="entry name" value="Ser_Recombinase"/>
    <property type="match status" value="1"/>
</dbReference>
<dbReference type="InterPro" id="IPR011109">
    <property type="entry name" value="DNA_bind_recombinase_dom"/>
</dbReference>